<reference evidence="1 2" key="1">
    <citation type="journal article" date="2018" name="Front. Microbiol.">
        <title>Genome-Wide Analysis of Corynespora cassiicola Leaf Fall Disease Putative Effectors.</title>
        <authorList>
            <person name="Lopez D."/>
            <person name="Ribeiro S."/>
            <person name="Label P."/>
            <person name="Fumanal B."/>
            <person name="Venisse J.S."/>
            <person name="Kohler A."/>
            <person name="de Oliveira R.R."/>
            <person name="Labutti K."/>
            <person name="Lipzen A."/>
            <person name="Lail K."/>
            <person name="Bauer D."/>
            <person name="Ohm R.A."/>
            <person name="Barry K.W."/>
            <person name="Spatafora J."/>
            <person name="Grigoriev I.V."/>
            <person name="Martin F.M."/>
            <person name="Pujade-Renaud V."/>
        </authorList>
    </citation>
    <scope>NUCLEOTIDE SEQUENCE [LARGE SCALE GENOMIC DNA]</scope>
    <source>
        <strain evidence="1 2">Philippines</strain>
    </source>
</reference>
<keyword evidence="2" id="KW-1185">Reference proteome</keyword>
<dbReference type="AlphaFoldDB" id="A0A2T2NGI8"/>
<sequence>MASLNSPKGDGYLEHDVEVTVSHGRYLLIQHHEDVFSSWTFHRPALPFAGSDPSPQYTLSLILVYPVTPGLRISTSALRDFRTNTLQRDDVFQPDFCHNVVFYGSKEDGVEVEPGALEELQAWDVKTRTFLAGDPSNGPAANVTPGPYVSFRGKTWQPWRIYNDLNACFMTALNPSPNTFGG</sequence>
<evidence type="ECO:0000313" key="2">
    <source>
        <dbReference type="Proteomes" id="UP000240883"/>
    </source>
</evidence>
<evidence type="ECO:0000313" key="1">
    <source>
        <dbReference type="EMBL" id="PSN64376.1"/>
    </source>
</evidence>
<name>A0A2T2NGI8_CORCC</name>
<dbReference type="OrthoDB" id="5423360at2759"/>
<proteinExistence type="predicted"/>
<dbReference type="EMBL" id="KZ678138">
    <property type="protein sequence ID" value="PSN64376.1"/>
    <property type="molecule type" value="Genomic_DNA"/>
</dbReference>
<organism evidence="1 2">
    <name type="scientific">Corynespora cassiicola Philippines</name>
    <dbReference type="NCBI Taxonomy" id="1448308"/>
    <lineage>
        <taxon>Eukaryota</taxon>
        <taxon>Fungi</taxon>
        <taxon>Dikarya</taxon>
        <taxon>Ascomycota</taxon>
        <taxon>Pezizomycotina</taxon>
        <taxon>Dothideomycetes</taxon>
        <taxon>Pleosporomycetidae</taxon>
        <taxon>Pleosporales</taxon>
        <taxon>Corynesporascaceae</taxon>
        <taxon>Corynespora</taxon>
    </lineage>
</organism>
<protein>
    <submittedName>
        <fullName evidence="1">Uncharacterized protein</fullName>
    </submittedName>
</protein>
<accession>A0A2T2NGI8</accession>
<gene>
    <name evidence="1" type="ORF">BS50DRAFT_636567</name>
</gene>
<dbReference type="Proteomes" id="UP000240883">
    <property type="component" value="Unassembled WGS sequence"/>
</dbReference>